<name>A0A834N4A6_VESPE</name>
<dbReference type="AlphaFoldDB" id="A0A834N4A6"/>
<dbReference type="EMBL" id="JACSDY010000021">
    <property type="protein sequence ID" value="KAF7394444.1"/>
    <property type="molecule type" value="Genomic_DNA"/>
</dbReference>
<reference evidence="1" key="1">
    <citation type="journal article" date="2020" name="G3 (Bethesda)">
        <title>High-Quality Assemblies for Three Invasive Social Wasps from the &lt;i&gt;Vespula&lt;/i&gt; Genus.</title>
        <authorList>
            <person name="Harrop T.W.R."/>
            <person name="Guhlin J."/>
            <person name="McLaughlin G.M."/>
            <person name="Permina E."/>
            <person name="Stockwell P."/>
            <person name="Gilligan J."/>
            <person name="Le Lec M.F."/>
            <person name="Gruber M.A.M."/>
            <person name="Quinn O."/>
            <person name="Lovegrove M."/>
            <person name="Duncan E.J."/>
            <person name="Remnant E.J."/>
            <person name="Van Eeckhoven J."/>
            <person name="Graham B."/>
            <person name="Knapp R.A."/>
            <person name="Langford K.W."/>
            <person name="Kronenberg Z."/>
            <person name="Press M.O."/>
            <person name="Eacker S.M."/>
            <person name="Wilson-Rankin E.E."/>
            <person name="Purcell J."/>
            <person name="Lester P.J."/>
            <person name="Dearden P.K."/>
        </authorList>
    </citation>
    <scope>NUCLEOTIDE SEQUENCE</scope>
    <source>
        <strain evidence="1">Volc-1</strain>
    </source>
</reference>
<organism evidence="1 2">
    <name type="scientific">Vespula pensylvanica</name>
    <name type="common">Western yellow jacket</name>
    <name type="synonym">Wasp</name>
    <dbReference type="NCBI Taxonomy" id="30213"/>
    <lineage>
        <taxon>Eukaryota</taxon>
        <taxon>Metazoa</taxon>
        <taxon>Ecdysozoa</taxon>
        <taxon>Arthropoda</taxon>
        <taxon>Hexapoda</taxon>
        <taxon>Insecta</taxon>
        <taxon>Pterygota</taxon>
        <taxon>Neoptera</taxon>
        <taxon>Endopterygota</taxon>
        <taxon>Hymenoptera</taxon>
        <taxon>Apocrita</taxon>
        <taxon>Aculeata</taxon>
        <taxon>Vespoidea</taxon>
        <taxon>Vespidae</taxon>
        <taxon>Vespinae</taxon>
        <taxon>Vespula</taxon>
    </lineage>
</organism>
<evidence type="ECO:0000313" key="2">
    <source>
        <dbReference type="Proteomes" id="UP000600918"/>
    </source>
</evidence>
<sequence>MSGPYEVATPSSFARIRRHVLLQKSNTILVIPVLLSRIALKTRGTSAFVRTNQSRAKHSRTRRHGIINVWKVAAATTAGAEAIAATATAAIAVAIAVVIAVRPSCDNELVLLPDAMRNEIFVNKLRGQKSTLVRVPNGTIENCSIGCNKV</sequence>
<accession>A0A834N4A6</accession>
<protein>
    <submittedName>
        <fullName evidence="1">Uncharacterized protein</fullName>
    </submittedName>
</protein>
<proteinExistence type="predicted"/>
<evidence type="ECO:0000313" key="1">
    <source>
        <dbReference type="EMBL" id="KAF7394444.1"/>
    </source>
</evidence>
<gene>
    <name evidence="1" type="ORF">H0235_017039</name>
</gene>
<keyword evidence="2" id="KW-1185">Reference proteome</keyword>
<dbReference type="Proteomes" id="UP000600918">
    <property type="component" value="Unassembled WGS sequence"/>
</dbReference>
<comment type="caution">
    <text evidence="1">The sequence shown here is derived from an EMBL/GenBank/DDBJ whole genome shotgun (WGS) entry which is preliminary data.</text>
</comment>